<proteinExistence type="predicted"/>
<accession>A0A0F9VM74</accession>
<organism evidence="1">
    <name type="scientific">marine sediment metagenome</name>
    <dbReference type="NCBI Taxonomy" id="412755"/>
    <lineage>
        <taxon>unclassified sequences</taxon>
        <taxon>metagenomes</taxon>
        <taxon>ecological metagenomes</taxon>
    </lineage>
</organism>
<reference evidence="1" key="1">
    <citation type="journal article" date="2015" name="Nature">
        <title>Complex archaea that bridge the gap between prokaryotes and eukaryotes.</title>
        <authorList>
            <person name="Spang A."/>
            <person name="Saw J.H."/>
            <person name="Jorgensen S.L."/>
            <person name="Zaremba-Niedzwiedzka K."/>
            <person name="Martijn J."/>
            <person name="Lind A.E."/>
            <person name="van Eijk R."/>
            <person name="Schleper C."/>
            <person name="Guy L."/>
            <person name="Ettema T.J."/>
        </authorList>
    </citation>
    <scope>NUCLEOTIDE SEQUENCE</scope>
</reference>
<sequence length="50" mass="6050">MDWHILYIIPNLTPLHKVYSKGIVNFLPTLQKLTFSQQNTEYRRLIYQIT</sequence>
<protein>
    <submittedName>
        <fullName evidence="1">Uncharacterized protein</fullName>
    </submittedName>
</protein>
<dbReference type="EMBL" id="LAZR01000016">
    <property type="protein sequence ID" value="KKO06236.1"/>
    <property type="molecule type" value="Genomic_DNA"/>
</dbReference>
<evidence type="ECO:0000313" key="1">
    <source>
        <dbReference type="EMBL" id="KKO06236.1"/>
    </source>
</evidence>
<dbReference type="AlphaFoldDB" id="A0A0F9VM74"/>
<name>A0A0F9VM74_9ZZZZ</name>
<gene>
    <name evidence="1" type="ORF">LCGC14_0066550</name>
</gene>
<comment type="caution">
    <text evidence="1">The sequence shown here is derived from an EMBL/GenBank/DDBJ whole genome shotgun (WGS) entry which is preliminary data.</text>
</comment>